<evidence type="ECO:0000256" key="1">
    <source>
        <dbReference type="ARBA" id="ARBA00004196"/>
    </source>
</evidence>
<evidence type="ECO:0000256" key="2">
    <source>
        <dbReference type="ARBA" id="ARBA00023054"/>
    </source>
</evidence>
<name>A0A7W9BVE9_9SPHN</name>
<organism evidence="3 4">
    <name type="scientific">Sphingomonas prati</name>
    <dbReference type="NCBI Taxonomy" id="1843237"/>
    <lineage>
        <taxon>Bacteria</taxon>
        <taxon>Pseudomonadati</taxon>
        <taxon>Pseudomonadota</taxon>
        <taxon>Alphaproteobacteria</taxon>
        <taxon>Sphingomonadales</taxon>
        <taxon>Sphingomonadaceae</taxon>
        <taxon>Sphingomonas</taxon>
    </lineage>
</organism>
<reference evidence="3 4" key="1">
    <citation type="submission" date="2020-08" db="EMBL/GenBank/DDBJ databases">
        <title>Genomic Encyclopedia of Type Strains, Phase IV (KMG-IV): sequencing the most valuable type-strain genomes for metagenomic binning, comparative biology and taxonomic classification.</title>
        <authorList>
            <person name="Goeker M."/>
        </authorList>
    </citation>
    <scope>NUCLEOTIDE SEQUENCE [LARGE SCALE GENOMIC DNA]</scope>
    <source>
        <strain evidence="3 4">DSM 103336</strain>
    </source>
</reference>
<dbReference type="GO" id="GO:0030313">
    <property type="term" value="C:cell envelope"/>
    <property type="evidence" value="ECO:0007669"/>
    <property type="project" value="UniProtKB-SubCell"/>
</dbReference>
<sequence length="446" mass="49095">MSWVPRTAPGDSASLVALLQYEADLRRQATEIELIYFLANETRRLIDYGQLFVLQIPRVRDAMQVVTASGLAMIDRNAPLIHEIERAVDRARSANGDGAMAIDAHIVDTNVSFADFPFAHLYFQPLHDIVGEAFAGLLIAGDMPLEEKDRFRLDRIADTAGHGWRALKGPRPIQRVRKITRRERRGIAVALGVLALIPVRLSALAPVEVVADRPFTLSAPFSGVIQRIEIAPNSFVRTGQPLVRFDDVRPRNELTLATERLAVARARVERASSAAFGAAGESREIAIMQAERDLAQAEYDYARDLLAQSVLKAPRNGIAIYSDRRDFEGRAVNVGDPIVQITDPRMIRYRIDLPAAEQFSVERGSPVKIWLDGQPLWALGGQLESASYAARKTAGNVLAFALVAKPIGGAPDIGARGTARVEGNWVPLIYSVLRRPISALRQTIGY</sequence>
<proteinExistence type="predicted"/>
<keyword evidence="2" id="KW-0175">Coiled coil</keyword>
<dbReference type="InterPro" id="IPR050465">
    <property type="entry name" value="UPF0194_transport"/>
</dbReference>
<accession>A0A7W9BVE9</accession>
<comment type="caution">
    <text evidence="3">The sequence shown here is derived from an EMBL/GenBank/DDBJ whole genome shotgun (WGS) entry which is preliminary data.</text>
</comment>
<evidence type="ECO:0000313" key="3">
    <source>
        <dbReference type="EMBL" id="MBB5730867.1"/>
    </source>
</evidence>
<dbReference type="SUPFAM" id="SSF111369">
    <property type="entry name" value="HlyD-like secretion proteins"/>
    <property type="match status" value="1"/>
</dbReference>
<dbReference type="EMBL" id="JACIJR010000010">
    <property type="protein sequence ID" value="MBB5730867.1"/>
    <property type="molecule type" value="Genomic_DNA"/>
</dbReference>
<dbReference type="AlphaFoldDB" id="A0A7W9BVE9"/>
<evidence type="ECO:0000313" key="4">
    <source>
        <dbReference type="Proteomes" id="UP000546701"/>
    </source>
</evidence>
<dbReference type="Proteomes" id="UP000546701">
    <property type="component" value="Unassembled WGS sequence"/>
</dbReference>
<gene>
    <name evidence="3" type="ORF">FHS99_003374</name>
</gene>
<protein>
    <submittedName>
        <fullName evidence="3">Multidrug resistance efflux pump</fullName>
    </submittedName>
</protein>
<comment type="subcellular location">
    <subcellularLocation>
        <location evidence="1">Cell envelope</location>
    </subcellularLocation>
</comment>
<keyword evidence="4" id="KW-1185">Reference proteome</keyword>
<dbReference type="PANTHER" id="PTHR32347">
    <property type="entry name" value="EFFLUX SYSTEM COMPONENT YKNX-RELATED"/>
    <property type="match status" value="1"/>
</dbReference>
<dbReference type="RefSeq" id="WP_184075350.1">
    <property type="nucleotide sequence ID" value="NZ_BMJP01000008.1"/>
</dbReference>